<dbReference type="Gene3D" id="6.20.20.10">
    <property type="match status" value="2"/>
</dbReference>
<dbReference type="SMART" id="SM00271">
    <property type="entry name" value="DnaJ"/>
    <property type="match status" value="1"/>
</dbReference>
<dbReference type="Pfam" id="PF00226">
    <property type="entry name" value="DnaJ"/>
    <property type="match status" value="1"/>
</dbReference>
<dbReference type="InterPro" id="IPR001305">
    <property type="entry name" value="HSP_DnaJ_Cys-rich_dom"/>
</dbReference>
<dbReference type="GO" id="GO:0009408">
    <property type="term" value="P:response to heat"/>
    <property type="evidence" value="ECO:0007669"/>
    <property type="project" value="InterPro"/>
</dbReference>
<feature type="binding site" evidence="13">
    <location>
        <position position="152"/>
    </location>
    <ligand>
        <name>Zn(2+)</name>
        <dbReference type="ChEBI" id="CHEBI:29105"/>
        <label>1</label>
    </ligand>
</feature>
<evidence type="ECO:0000256" key="5">
    <source>
        <dbReference type="ARBA" id="ARBA00022723"/>
    </source>
</evidence>
<dbReference type="InterPro" id="IPR001623">
    <property type="entry name" value="DnaJ_domain"/>
</dbReference>
<comment type="domain">
    <text evidence="13">The J domain is necessary and sufficient to stimulate DnaK ATPase activity. Zinc center 1 plays an important role in the autonomous, DnaK-independent chaperone activity of DnaJ. Zinc center 2 is essential for interaction with DnaK and for DnaJ activity.</text>
</comment>
<dbReference type="InterPro" id="IPR002939">
    <property type="entry name" value="DnaJ_C"/>
</dbReference>
<feature type="domain" description="J" evidence="16">
    <location>
        <begin position="6"/>
        <end position="70"/>
    </location>
</feature>
<reference evidence="18 19" key="1">
    <citation type="submission" date="2018-08" db="EMBL/GenBank/DDBJ databases">
        <title>Genomic Encyclopedia of Archaeal and Bacterial Type Strains, Phase II (KMG-II): from individual species to whole genera.</title>
        <authorList>
            <person name="Goeker M."/>
        </authorList>
    </citation>
    <scope>NUCLEOTIDE SEQUENCE [LARGE SCALE GENOMIC DNA]</scope>
    <source>
        <strain evidence="18 19">ATCC 27112</strain>
    </source>
</reference>
<dbReference type="Proteomes" id="UP000266506">
    <property type="component" value="Unassembled WGS sequence"/>
</dbReference>
<feature type="binding site" evidence="13">
    <location>
        <position position="166"/>
    </location>
    <ligand>
        <name>Zn(2+)</name>
        <dbReference type="ChEBI" id="CHEBI:29105"/>
        <label>2</label>
    </ligand>
</feature>
<dbReference type="NCBIfam" id="TIGR02349">
    <property type="entry name" value="DnaJ_bact"/>
    <property type="match status" value="1"/>
</dbReference>
<dbReference type="AlphaFoldDB" id="A0A397RZA7"/>
<keyword evidence="5 13" id="KW-0479">Metal-binding</keyword>
<dbReference type="NCBIfam" id="NF008035">
    <property type="entry name" value="PRK10767.1"/>
    <property type="match status" value="1"/>
</dbReference>
<keyword evidence="7 13" id="KW-0863">Zinc-finger</keyword>
<dbReference type="GO" id="GO:0051082">
    <property type="term" value="F:unfolded protein binding"/>
    <property type="evidence" value="ECO:0007669"/>
    <property type="project" value="UniProtKB-UniRule"/>
</dbReference>
<dbReference type="PROSITE" id="PS51188">
    <property type="entry name" value="ZF_CR"/>
    <property type="match status" value="1"/>
</dbReference>
<comment type="subcellular location">
    <subcellularLocation>
        <location evidence="1 13">Cytoplasm</location>
    </subcellularLocation>
</comment>
<dbReference type="PANTHER" id="PTHR43096:SF48">
    <property type="entry name" value="CHAPERONE PROTEIN DNAJ"/>
    <property type="match status" value="1"/>
</dbReference>
<dbReference type="InterPro" id="IPR036869">
    <property type="entry name" value="J_dom_sf"/>
</dbReference>
<keyword evidence="3 13" id="KW-0963">Cytoplasm</keyword>
<dbReference type="OrthoDB" id="9779889at2"/>
<dbReference type="PANTHER" id="PTHR43096">
    <property type="entry name" value="DNAJ HOMOLOG 1, MITOCHONDRIAL-RELATED"/>
    <property type="match status" value="1"/>
</dbReference>
<dbReference type="Gene3D" id="1.10.287.110">
    <property type="entry name" value="DnaJ domain"/>
    <property type="match status" value="1"/>
</dbReference>
<keyword evidence="4 13" id="KW-0235">DNA replication</keyword>
<feature type="binding site" evidence="13">
    <location>
        <position position="209"/>
    </location>
    <ligand>
        <name>Zn(2+)</name>
        <dbReference type="ChEBI" id="CHEBI:29105"/>
        <label>1</label>
    </ligand>
</feature>
<organism evidence="18 19">
    <name type="scientific">Anaeroplasma bactoclasticum</name>
    <dbReference type="NCBI Taxonomy" id="2088"/>
    <lineage>
        <taxon>Bacteria</taxon>
        <taxon>Bacillati</taxon>
        <taxon>Mycoplasmatota</taxon>
        <taxon>Mollicutes</taxon>
        <taxon>Anaeroplasmatales</taxon>
        <taxon>Anaeroplasmataceae</taxon>
        <taxon>Anaeroplasma</taxon>
    </lineage>
</organism>
<keyword evidence="6 13" id="KW-0677">Repeat</keyword>
<dbReference type="InterPro" id="IPR018253">
    <property type="entry name" value="DnaJ_domain_CS"/>
</dbReference>
<dbReference type="GO" id="GO:0042026">
    <property type="term" value="P:protein refolding"/>
    <property type="evidence" value="ECO:0007669"/>
    <property type="project" value="TreeGrafter"/>
</dbReference>
<dbReference type="PROSITE" id="PS50076">
    <property type="entry name" value="DNAJ_2"/>
    <property type="match status" value="1"/>
</dbReference>
<evidence type="ECO:0000256" key="14">
    <source>
        <dbReference type="PROSITE-ProRule" id="PRU00546"/>
    </source>
</evidence>
<evidence type="ECO:0000313" key="19">
    <source>
        <dbReference type="Proteomes" id="UP000266506"/>
    </source>
</evidence>
<keyword evidence="9 13" id="KW-0346">Stress response</keyword>
<evidence type="ECO:0000256" key="8">
    <source>
        <dbReference type="ARBA" id="ARBA00022833"/>
    </source>
</evidence>
<evidence type="ECO:0000256" key="11">
    <source>
        <dbReference type="ARBA" id="ARBA00061004"/>
    </source>
</evidence>
<feature type="binding site" evidence="13">
    <location>
        <position position="169"/>
    </location>
    <ligand>
        <name>Zn(2+)</name>
        <dbReference type="ChEBI" id="CHEBI:29105"/>
        <label>2</label>
    </ligand>
</feature>
<dbReference type="SUPFAM" id="SSF46565">
    <property type="entry name" value="Chaperone J-domain"/>
    <property type="match status" value="1"/>
</dbReference>
<dbReference type="FunFam" id="2.10.230.10:FF:000002">
    <property type="entry name" value="Molecular chaperone DnaJ"/>
    <property type="match status" value="1"/>
</dbReference>
<dbReference type="CDD" id="cd10747">
    <property type="entry name" value="DnaJ_C"/>
    <property type="match status" value="1"/>
</dbReference>
<feature type="binding site" evidence="13">
    <location>
        <position position="206"/>
    </location>
    <ligand>
        <name>Zn(2+)</name>
        <dbReference type="ChEBI" id="CHEBI:29105"/>
        <label>1</label>
    </ligand>
</feature>
<dbReference type="GO" id="GO:0006260">
    <property type="term" value="P:DNA replication"/>
    <property type="evidence" value="ECO:0007669"/>
    <property type="project" value="UniProtKB-KW"/>
</dbReference>
<protein>
    <recommendedName>
        <fullName evidence="12 13">Chaperone protein DnaJ</fullName>
    </recommendedName>
</protein>
<feature type="binding site" evidence="13">
    <location>
        <position position="195"/>
    </location>
    <ligand>
        <name>Zn(2+)</name>
        <dbReference type="ChEBI" id="CHEBI:29105"/>
        <label>2</label>
    </ligand>
</feature>
<evidence type="ECO:0000256" key="3">
    <source>
        <dbReference type="ARBA" id="ARBA00022490"/>
    </source>
</evidence>
<evidence type="ECO:0000256" key="7">
    <source>
        <dbReference type="ARBA" id="ARBA00022771"/>
    </source>
</evidence>
<dbReference type="InterPro" id="IPR008971">
    <property type="entry name" value="HSP40/DnaJ_pept-bd"/>
</dbReference>
<evidence type="ECO:0000256" key="1">
    <source>
        <dbReference type="ARBA" id="ARBA00004496"/>
    </source>
</evidence>
<feature type="repeat" description="CXXCXGXG motif" evidence="13">
    <location>
        <begin position="206"/>
        <end position="213"/>
    </location>
</feature>
<dbReference type="EMBL" id="QXEV01000012">
    <property type="protein sequence ID" value="RIA75741.1"/>
    <property type="molecule type" value="Genomic_DNA"/>
</dbReference>
<sequence length="374" mass="40350">MANKRDYYEVLGLQKGASDDEIKKAYRSLAKKYHPDLNKEPGAEEKFKEINEAYETLSDPQKRSRYDQYGFDDPTAGFGGAQAGGFGGFGGGGFGGFEDIINSFFGGGGRRSSNAPHQGADVEKQMNITFEEAVFGCTKRIRVSVEDDCIQCGGTGAASKSDIKTCPKCNGRGRVIMRQQTIFGYTNVEAACPDCGGKGKIIGKKCPECNGKGRVRINKEVDVNIPAGILSGMSIRVPGAGEAGFNGGPNGDLYLKIFAADHPQFKRDGQDIYLEIPLSFSQAALGDNIEVPTIDGNVSVKIPAGTQPGTKLRLRGRGTKNPKGGSSRGDQYIICNVVIPTNLSKEESDLISQLAQCEKKEKKSPWEKFKSLFK</sequence>
<dbReference type="FunFam" id="2.60.260.20:FF:000004">
    <property type="entry name" value="Molecular chaperone DnaJ"/>
    <property type="match status" value="1"/>
</dbReference>
<gene>
    <name evidence="13" type="primary">dnaJ</name>
    <name evidence="18" type="ORF">EI71_01227</name>
</gene>
<keyword evidence="10 13" id="KW-0143">Chaperone</keyword>
<comment type="subunit">
    <text evidence="2 13">Homodimer.</text>
</comment>
<dbReference type="GO" id="GO:0008270">
    <property type="term" value="F:zinc ion binding"/>
    <property type="evidence" value="ECO:0007669"/>
    <property type="project" value="UniProtKB-UniRule"/>
</dbReference>
<dbReference type="GO" id="GO:0031072">
    <property type="term" value="F:heat shock protein binding"/>
    <property type="evidence" value="ECO:0007669"/>
    <property type="project" value="InterPro"/>
</dbReference>
<feature type="binding site" evidence="13">
    <location>
        <position position="149"/>
    </location>
    <ligand>
        <name>Zn(2+)</name>
        <dbReference type="ChEBI" id="CHEBI:29105"/>
        <label>1</label>
    </ligand>
</feature>
<dbReference type="InterPro" id="IPR036410">
    <property type="entry name" value="HSP_DnaJ_Cys-rich_dom_sf"/>
</dbReference>
<dbReference type="Gene3D" id="2.60.260.20">
    <property type="entry name" value="Urease metallochaperone UreE, N-terminal domain"/>
    <property type="match status" value="2"/>
</dbReference>
<keyword evidence="19" id="KW-1185">Reference proteome</keyword>
<comment type="caution">
    <text evidence="18">The sequence shown here is derived from an EMBL/GenBank/DDBJ whole genome shotgun (WGS) entry which is preliminary data.</text>
</comment>
<dbReference type="SUPFAM" id="SSF49493">
    <property type="entry name" value="HSP40/DnaJ peptide-binding domain"/>
    <property type="match status" value="2"/>
</dbReference>
<dbReference type="PRINTS" id="PR00625">
    <property type="entry name" value="JDOMAIN"/>
</dbReference>
<evidence type="ECO:0000259" key="16">
    <source>
        <dbReference type="PROSITE" id="PS50076"/>
    </source>
</evidence>
<feature type="repeat" description="CXXCXGXG motif" evidence="13">
    <location>
        <begin position="166"/>
        <end position="173"/>
    </location>
</feature>
<dbReference type="CDD" id="cd10719">
    <property type="entry name" value="DnaJ_zf"/>
    <property type="match status" value="1"/>
</dbReference>
<dbReference type="Pfam" id="PF00684">
    <property type="entry name" value="DnaJ_CXXCXGXG"/>
    <property type="match status" value="1"/>
</dbReference>
<dbReference type="Pfam" id="PF01556">
    <property type="entry name" value="DnaJ_C"/>
    <property type="match status" value="1"/>
</dbReference>
<feature type="repeat" description="CXXCXGXG motif" evidence="13">
    <location>
        <begin position="192"/>
        <end position="199"/>
    </location>
</feature>
<accession>A0A397RZA7</accession>
<comment type="function">
    <text evidence="13">Participates actively in the response to hyperosmotic and heat shock by preventing the aggregation of stress-denatured proteins and by disaggregating proteins, also in an autonomous, DnaK-independent fashion. Unfolded proteins bind initially to DnaJ; upon interaction with the DnaJ-bound protein, DnaK hydrolyzes its bound ATP, resulting in the formation of a stable complex. GrpE releases ADP from DnaK; ATP binding to DnaK triggers the release of the substrate protein, thus completing the reaction cycle. Several rounds of ATP-dependent interactions between DnaJ, DnaK and GrpE are required for fully efficient folding. Also involved, together with DnaK and GrpE, in the DNA replication of plasmids through activation of initiation proteins.</text>
</comment>
<feature type="repeat" description="CXXCXGXG motif" evidence="13">
    <location>
        <begin position="149"/>
        <end position="156"/>
    </location>
</feature>
<dbReference type="CDD" id="cd06257">
    <property type="entry name" value="DnaJ"/>
    <property type="match status" value="1"/>
</dbReference>
<evidence type="ECO:0000256" key="2">
    <source>
        <dbReference type="ARBA" id="ARBA00011738"/>
    </source>
</evidence>
<feature type="zinc finger region" description="CR-type" evidence="14">
    <location>
        <begin position="136"/>
        <end position="218"/>
    </location>
</feature>
<evidence type="ECO:0000313" key="18">
    <source>
        <dbReference type="EMBL" id="RIA75741.1"/>
    </source>
</evidence>
<evidence type="ECO:0000256" key="12">
    <source>
        <dbReference type="ARBA" id="ARBA00067609"/>
    </source>
</evidence>
<feature type="domain" description="CR-type" evidence="17">
    <location>
        <begin position="136"/>
        <end position="218"/>
    </location>
</feature>
<dbReference type="GO" id="GO:0005737">
    <property type="term" value="C:cytoplasm"/>
    <property type="evidence" value="ECO:0007669"/>
    <property type="project" value="UniProtKB-SubCell"/>
</dbReference>
<dbReference type="SUPFAM" id="SSF57938">
    <property type="entry name" value="DnaJ/Hsp40 cysteine-rich domain"/>
    <property type="match status" value="1"/>
</dbReference>
<evidence type="ECO:0000256" key="15">
    <source>
        <dbReference type="SAM" id="MobiDB-lite"/>
    </source>
</evidence>
<comment type="cofactor">
    <cofactor evidence="13">
        <name>Zn(2+)</name>
        <dbReference type="ChEBI" id="CHEBI:29105"/>
    </cofactor>
    <text evidence="13">Binds 2 Zn(2+) ions per monomer.</text>
</comment>
<name>A0A397RZA7_9MOLU</name>
<evidence type="ECO:0000256" key="6">
    <source>
        <dbReference type="ARBA" id="ARBA00022737"/>
    </source>
</evidence>
<dbReference type="FunCoup" id="A0A397RZA7">
    <property type="interactions" value="379"/>
</dbReference>
<dbReference type="FunFam" id="1.10.287.110:FF:000031">
    <property type="entry name" value="Molecular chaperone DnaJ"/>
    <property type="match status" value="1"/>
</dbReference>
<feature type="region of interest" description="Disordered" evidence="15">
    <location>
        <begin position="300"/>
        <end position="327"/>
    </location>
</feature>
<evidence type="ECO:0000256" key="10">
    <source>
        <dbReference type="ARBA" id="ARBA00023186"/>
    </source>
</evidence>
<dbReference type="InterPro" id="IPR012724">
    <property type="entry name" value="DnaJ"/>
</dbReference>
<proteinExistence type="inferred from homology"/>
<dbReference type="GO" id="GO:0005524">
    <property type="term" value="F:ATP binding"/>
    <property type="evidence" value="ECO:0007669"/>
    <property type="project" value="InterPro"/>
</dbReference>
<evidence type="ECO:0000256" key="4">
    <source>
        <dbReference type="ARBA" id="ARBA00022705"/>
    </source>
</evidence>
<comment type="similarity">
    <text evidence="11 13">Belongs to the DnaJ family.</text>
</comment>
<dbReference type="HAMAP" id="MF_01152">
    <property type="entry name" value="DnaJ"/>
    <property type="match status" value="1"/>
</dbReference>
<dbReference type="InParanoid" id="A0A397RZA7"/>
<evidence type="ECO:0000256" key="13">
    <source>
        <dbReference type="HAMAP-Rule" id="MF_01152"/>
    </source>
</evidence>
<dbReference type="RefSeq" id="WP_119016360.1">
    <property type="nucleotide sequence ID" value="NZ_QXEV01000012.1"/>
</dbReference>
<evidence type="ECO:0000259" key="17">
    <source>
        <dbReference type="PROSITE" id="PS51188"/>
    </source>
</evidence>
<feature type="binding site" evidence="13">
    <location>
        <position position="192"/>
    </location>
    <ligand>
        <name>Zn(2+)</name>
        <dbReference type="ChEBI" id="CHEBI:29105"/>
        <label>2</label>
    </ligand>
</feature>
<dbReference type="PROSITE" id="PS00636">
    <property type="entry name" value="DNAJ_1"/>
    <property type="match status" value="1"/>
</dbReference>
<keyword evidence="8 13" id="KW-0862">Zinc</keyword>
<evidence type="ECO:0000256" key="9">
    <source>
        <dbReference type="ARBA" id="ARBA00023016"/>
    </source>
</evidence>